<evidence type="ECO:0000313" key="2">
    <source>
        <dbReference type="EMBL" id="CDW77657.1"/>
    </source>
</evidence>
<dbReference type="InParanoid" id="A0A078A7V8"/>
<reference evidence="2 3" key="1">
    <citation type="submission" date="2014-06" db="EMBL/GenBank/DDBJ databases">
        <authorList>
            <person name="Swart Estienne"/>
        </authorList>
    </citation>
    <scope>NUCLEOTIDE SEQUENCE [LARGE SCALE GENOMIC DNA]</scope>
    <source>
        <strain evidence="2 3">130c</strain>
    </source>
</reference>
<accession>A0A078A7V8</accession>
<sequence>MEVRALVANTHKREYHEVQKTNIQTITSHNELAQGASEEDDNRHQLDSNRGNQLHEQNGEFTGKSQILVNIASNSKEDLKLKENKSDSNFNRAMNENEILQSYFDKSIQLLNYNLSVAKNDSDQQQIQDQNNQLGYFKYKDKRKQMNNVQKQIEKTLKTQNNCFLPNYKQNTMMKRFKPNVLATDLIKNDKRNKMLSKSFEFNAKTKKIKKLRKMNNVVVGVNISPKTTQQQIVVMNHSTQEIQMIDSTDIMKNPEKVIKIQTVISDPKVRPQDKHQSRSFALQKKQGLKLKNQQSSSLGAWKVQNHHQSSPSNNNKSSEQHSRGNYKHQHIVFDQNSSKLSFDQASPLNTELAMFDDIRQMQPRNLHQQPPANIFQQSILKQKEISQNSELKHSTFNKNILVRDDEINNTNQSQQKRKNTNSFSMDSKLQFNQLTEDHRKVFDSQNISSDNHKRHTSNIQPIDERGIKSSIGQLSSGQNEYLSKSIEVVVQRTSHSNSKITSFKDSTPNNIQYRNIYGNSAYIMTPKHTRIQNNQEQIENAKPHTMNIKFDDPHMKKIVLKKQQIKALKDDYADHIYKGSTSQRSQNRQQQDNIIMNHDLVQFGIKVKTKTLKSSKTIRQDNERKAKKQKSNKLHLQQLQLEENKQIQDKDHQSSSLNKDNPYVTSSMTAHLVIQNGIYDTVTQESNMQKLGLVENRYEQNEGSPFIYKSKEKDIQSQVQTNNHLQVPQESDSNMIITIDRLSVSRHIQSHSVTPMCEPIYPDLATDASKEKFLRNFDENDHRMTIDLHQSYRHYKNKSSKIYQVTNNNGRSDNETLIQQQQQQLQVSLKDIQDETLETQYFNMNQDLNFEDKQLLEQIKAMTKDQKMAYSLYWQIEQQRKREVQDQTHKFNPYIYQRKQEDEENRLLSNRIKKIKERQQQSLGVSGTNIKTIGQKIVDYVRDQYDHVIRQQVQQALVNFHEQVQLQQAQQQNVDQSNINSMSPLHKIVDKKFKNGNTESLTNSDLMLMSGGLMMSQNQKLQNKYGQNTHRQNLRKGDGSMAFNSDIGMHLDNSNLSKSPIRSPHIVGKSQTVSKSQSQRKRIHSQNKHIINQINKDIKEESQIVTQNTQKQQQDLEEIHYYYSPTPNEQSRSDLLIYQDKTVSGQSIQQDSSIAIQNKQLNQDSQAHNEYTFDIQREIAESQKDFKTARISNIYYEDQTQSKAVEIPNDYVDQFMNLNIDSHNISHQQLKSNKQEDQQLASSKFQFKTSQHRSNANFAYHPQSINSNYSANKQSFQRKTLEESDRTSYRITRPLLHPDFNLLTQNATPNIIDRPVYERSADYELKLNEIKKEQIQTKIAKSYSKMMNKIGMELRNVGPKSLKNLSFLQGKQATESSVKEIMLTNFSQNPNNLQLEQITHPKSQSMPRHQRKRHEIHVNITASISTASFKGDRAAEFEENNQGTAVSAFKIKQGRTDFNLQSARQKIKVDNKGRDYYSNNRYNSMSQNEDQLNDSNLQQIRDAKYKHSYMMNESQLVLSQHKESVYEPQMKVFDERDHEKTKVLMMKTSRLSQRLGGLSKSQLQNSFAHNNRKVVTTQNKSKVIQSFQNIVPTQMSGPINQYGARILNHPSSLSSQQNLNAIASSDNNHYGIQSNATLNKNYTASNKSVLINQSTAMSAQYQRPFTGENIKRLNSNNRQRMQNLINNQNQNQPRSHSLFQSQYGSQIMQQQQQTYTDQASYQNIQFAERVSTANLATSFSQLHPQQLTNQNQENKQEFKQSRLLSAQTNDQRRPIHSNSKNRGLINNSIFYHHQKFAQMQKRIN</sequence>
<feature type="region of interest" description="Disordered" evidence="1">
    <location>
        <begin position="33"/>
        <end position="62"/>
    </location>
</feature>
<feature type="compositionally biased region" description="Polar residues" evidence="1">
    <location>
        <begin position="1777"/>
        <end position="1787"/>
    </location>
</feature>
<feature type="compositionally biased region" description="Polar residues" evidence="1">
    <location>
        <begin position="409"/>
        <end position="426"/>
    </location>
</feature>
<dbReference type="Proteomes" id="UP000039865">
    <property type="component" value="Unassembled WGS sequence"/>
</dbReference>
<feature type="region of interest" description="Disordered" evidence="1">
    <location>
        <begin position="1067"/>
        <end position="1086"/>
    </location>
</feature>
<feature type="compositionally biased region" description="Low complexity" evidence="1">
    <location>
        <begin position="307"/>
        <end position="318"/>
    </location>
</feature>
<feature type="region of interest" description="Disordered" evidence="1">
    <location>
        <begin position="406"/>
        <end position="426"/>
    </location>
</feature>
<organism evidence="2 3">
    <name type="scientific">Stylonychia lemnae</name>
    <name type="common">Ciliate</name>
    <dbReference type="NCBI Taxonomy" id="5949"/>
    <lineage>
        <taxon>Eukaryota</taxon>
        <taxon>Sar</taxon>
        <taxon>Alveolata</taxon>
        <taxon>Ciliophora</taxon>
        <taxon>Intramacronucleata</taxon>
        <taxon>Spirotrichea</taxon>
        <taxon>Stichotrichia</taxon>
        <taxon>Sporadotrichida</taxon>
        <taxon>Oxytrichidae</taxon>
        <taxon>Stylonychinae</taxon>
        <taxon>Stylonychia</taxon>
    </lineage>
</organism>
<feature type="compositionally biased region" description="Basic and acidic residues" evidence="1">
    <location>
        <begin position="268"/>
        <end position="277"/>
    </location>
</feature>
<feature type="region of interest" description="Disordered" evidence="1">
    <location>
        <begin position="1766"/>
        <end position="1787"/>
    </location>
</feature>
<proteinExistence type="predicted"/>
<protein>
    <submittedName>
        <fullName evidence="2">Uncharacterized protein</fullName>
    </submittedName>
</protein>
<feature type="compositionally biased region" description="Low complexity" evidence="1">
    <location>
        <begin position="283"/>
        <end position="300"/>
    </location>
</feature>
<gene>
    <name evidence="2" type="primary">Contig1136.g1235</name>
    <name evidence="2" type="ORF">STYLEM_6621</name>
</gene>
<evidence type="ECO:0000313" key="3">
    <source>
        <dbReference type="Proteomes" id="UP000039865"/>
    </source>
</evidence>
<feature type="region of interest" description="Disordered" evidence="1">
    <location>
        <begin position="267"/>
        <end position="326"/>
    </location>
</feature>
<feature type="region of interest" description="Disordered" evidence="1">
    <location>
        <begin position="446"/>
        <end position="467"/>
    </location>
</feature>
<name>A0A078A7V8_STYLE</name>
<keyword evidence="3" id="KW-1185">Reference proteome</keyword>
<evidence type="ECO:0000256" key="1">
    <source>
        <dbReference type="SAM" id="MobiDB-lite"/>
    </source>
</evidence>
<feature type="region of interest" description="Disordered" evidence="1">
    <location>
        <begin position="614"/>
        <end position="634"/>
    </location>
</feature>
<dbReference type="EMBL" id="CCKQ01006345">
    <property type="protein sequence ID" value="CDW77657.1"/>
    <property type="molecule type" value="Genomic_DNA"/>
</dbReference>
<feature type="compositionally biased region" description="Polar residues" evidence="1">
    <location>
        <begin position="48"/>
        <end position="62"/>
    </location>
</feature>